<dbReference type="AlphaFoldDB" id="A0AA37UKN5"/>
<dbReference type="Proteomes" id="UP001157160">
    <property type="component" value="Unassembled WGS sequence"/>
</dbReference>
<dbReference type="EMBL" id="BSUL01000001">
    <property type="protein sequence ID" value="GMA26946.1"/>
    <property type="molecule type" value="Genomic_DNA"/>
</dbReference>
<protein>
    <recommendedName>
        <fullName evidence="3">DUF2004 domain-containing protein</fullName>
    </recommendedName>
</protein>
<organism evidence="1 2">
    <name type="scientific">Arenivirga flava</name>
    <dbReference type="NCBI Taxonomy" id="1930060"/>
    <lineage>
        <taxon>Bacteria</taxon>
        <taxon>Bacillati</taxon>
        <taxon>Actinomycetota</taxon>
        <taxon>Actinomycetes</taxon>
        <taxon>Micrococcales</taxon>
        <taxon>Microbacteriaceae</taxon>
        <taxon>Arenivirga</taxon>
    </lineage>
</organism>
<accession>A0AA37UKN5</accession>
<evidence type="ECO:0000313" key="2">
    <source>
        <dbReference type="Proteomes" id="UP001157160"/>
    </source>
</evidence>
<name>A0AA37UKN5_9MICO</name>
<reference evidence="1 2" key="1">
    <citation type="journal article" date="2014" name="Int. J. Syst. Evol. Microbiol.">
        <title>Complete genome sequence of Corynebacterium casei LMG S-19264T (=DSM 44701T), isolated from a smear-ripened cheese.</title>
        <authorList>
            <consortium name="US DOE Joint Genome Institute (JGI-PGF)"/>
            <person name="Walter F."/>
            <person name="Albersmeier A."/>
            <person name="Kalinowski J."/>
            <person name="Ruckert C."/>
        </authorList>
    </citation>
    <scope>NUCLEOTIDE SEQUENCE [LARGE SCALE GENOMIC DNA]</scope>
    <source>
        <strain evidence="1 2">NBRC 112289</strain>
    </source>
</reference>
<evidence type="ECO:0008006" key="3">
    <source>
        <dbReference type="Google" id="ProtNLM"/>
    </source>
</evidence>
<dbReference type="RefSeq" id="WP_284229125.1">
    <property type="nucleotide sequence ID" value="NZ_BSUL01000001.1"/>
</dbReference>
<comment type="caution">
    <text evidence="1">The sequence shown here is derived from an EMBL/GenBank/DDBJ whole genome shotgun (WGS) entry which is preliminary data.</text>
</comment>
<sequence length="162" mass="17409">MEHEYFGWIEVEDGRLSWGETLESGDQPVDVRLAGPAKVAEEALELAASVVRGLEALDANLREVFVGEVASDGSGTVRFLDAHLDELVRFRPQLLGQDSGDIAIDVIRSLQLLSVTVLPSGTGEDDPFVVAAYALDPDEAELALVVRLDATLQPLGTDVEPL</sequence>
<proteinExistence type="predicted"/>
<keyword evidence="2" id="KW-1185">Reference proteome</keyword>
<gene>
    <name evidence="1" type="ORF">GCM10025874_01990</name>
</gene>
<evidence type="ECO:0000313" key="1">
    <source>
        <dbReference type="EMBL" id="GMA26946.1"/>
    </source>
</evidence>